<accession>A0A5N5X8W0</accession>
<protein>
    <recommendedName>
        <fullName evidence="1">Polyketide synthase dehydratase domain-containing protein</fullName>
    </recommendedName>
</protein>
<dbReference type="Proteomes" id="UP000326565">
    <property type="component" value="Unassembled WGS sequence"/>
</dbReference>
<keyword evidence="3" id="KW-1185">Reference proteome</keyword>
<evidence type="ECO:0000313" key="2">
    <source>
        <dbReference type="EMBL" id="KAB8077159.1"/>
    </source>
</evidence>
<feature type="domain" description="Polyketide synthase dehydratase" evidence="1">
    <location>
        <begin position="7"/>
        <end position="138"/>
    </location>
</feature>
<evidence type="ECO:0000313" key="3">
    <source>
        <dbReference type="Proteomes" id="UP000326565"/>
    </source>
</evidence>
<organism evidence="2 3">
    <name type="scientific">Aspergillus leporis</name>
    <dbReference type="NCBI Taxonomy" id="41062"/>
    <lineage>
        <taxon>Eukaryota</taxon>
        <taxon>Fungi</taxon>
        <taxon>Dikarya</taxon>
        <taxon>Ascomycota</taxon>
        <taxon>Pezizomycotina</taxon>
        <taxon>Eurotiomycetes</taxon>
        <taxon>Eurotiomycetidae</taxon>
        <taxon>Eurotiales</taxon>
        <taxon>Aspergillaceae</taxon>
        <taxon>Aspergillus</taxon>
        <taxon>Aspergillus subgen. Circumdati</taxon>
    </lineage>
</organism>
<dbReference type="InterPro" id="IPR049551">
    <property type="entry name" value="PKS_DH_C"/>
</dbReference>
<dbReference type="OrthoDB" id="329835at2759"/>
<reference evidence="2 3" key="1">
    <citation type="submission" date="2019-04" db="EMBL/GenBank/DDBJ databases">
        <title>Friends and foes A comparative genomics study of 23 Aspergillus species from section Flavi.</title>
        <authorList>
            <consortium name="DOE Joint Genome Institute"/>
            <person name="Kjaerbolling I."/>
            <person name="Vesth T."/>
            <person name="Frisvad J.C."/>
            <person name="Nybo J.L."/>
            <person name="Theobald S."/>
            <person name="Kildgaard S."/>
            <person name="Isbrandt T."/>
            <person name="Kuo A."/>
            <person name="Sato A."/>
            <person name="Lyhne E.K."/>
            <person name="Kogle M.E."/>
            <person name="Wiebenga A."/>
            <person name="Kun R.S."/>
            <person name="Lubbers R.J."/>
            <person name="Makela M.R."/>
            <person name="Barry K."/>
            <person name="Chovatia M."/>
            <person name="Clum A."/>
            <person name="Daum C."/>
            <person name="Haridas S."/>
            <person name="He G."/>
            <person name="LaButti K."/>
            <person name="Lipzen A."/>
            <person name="Mondo S."/>
            <person name="Riley R."/>
            <person name="Salamov A."/>
            <person name="Simmons B.A."/>
            <person name="Magnuson J.K."/>
            <person name="Henrissat B."/>
            <person name="Mortensen U.H."/>
            <person name="Larsen T.O."/>
            <person name="Devries R.P."/>
            <person name="Grigoriev I.V."/>
            <person name="Machida M."/>
            <person name="Baker S.E."/>
            <person name="Andersen M.R."/>
        </authorList>
    </citation>
    <scope>NUCLEOTIDE SEQUENCE [LARGE SCALE GENOMIC DNA]</scope>
    <source>
        <strain evidence="2 3">CBS 151.66</strain>
    </source>
</reference>
<evidence type="ECO:0000259" key="1">
    <source>
        <dbReference type="Pfam" id="PF14765"/>
    </source>
</evidence>
<name>A0A5N5X8W0_9EURO</name>
<gene>
    <name evidence="2" type="ORF">BDV29DRAFT_154055</name>
</gene>
<proteinExistence type="predicted"/>
<dbReference type="EMBL" id="ML732172">
    <property type="protein sequence ID" value="KAB8077159.1"/>
    <property type="molecule type" value="Genomic_DNA"/>
</dbReference>
<dbReference type="Pfam" id="PF14765">
    <property type="entry name" value="PS-DH"/>
    <property type="match status" value="1"/>
</dbReference>
<dbReference type="InterPro" id="IPR042104">
    <property type="entry name" value="PKS_dehydratase_sf"/>
</dbReference>
<dbReference type="AlphaFoldDB" id="A0A5N5X8W0"/>
<sequence length="176" mass="18960">MPTGSTVQYGPCLQNLKSMRLGSGGKAIANVKMSTWRSNNASDQWVEAYTVHPCTVDGLAQLIVPAVTYENDYRPTMAPVRASSIWSNCCKLFPNGEGNMLAAASKLRGHRGATADIVGTILDSSGLVLYIESLETTFVGINSACGGVGQGEPRNLLTRLLWKPDVDTISHDNYCY</sequence>
<dbReference type="Gene3D" id="3.10.129.110">
    <property type="entry name" value="Polyketide synthase dehydratase"/>
    <property type="match status" value="1"/>
</dbReference>